<organism evidence="2 3">
    <name type="scientific">Candidatus Woesebacteria bacterium RIFCSPHIGHO2_01_FULL_38_9</name>
    <dbReference type="NCBI Taxonomy" id="1802492"/>
    <lineage>
        <taxon>Bacteria</taxon>
        <taxon>Candidatus Woeseibacteriota</taxon>
    </lineage>
</organism>
<dbReference type="EMBL" id="MGGE01000043">
    <property type="protein sequence ID" value="OGM20378.1"/>
    <property type="molecule type" value="Genomic_DNA"/>
</dbReference>
<name>A0A1F7Y136_9BACT</name>
<accession>A0A1F7Y136</accession>
<gene>
    <name evidence="2" type="ORF">A2714_00910</name>
</gene>
<reference evidence="2 3" key="1">
    <citation type="journal article" date="2016" name="Nat. Commun.">
        <title>Thousands of microbial genomes shed light on interconnected biogeochemical processes in an aquifer system.</title>
        <authorList>
            <person name="Anantharaman K."/>
            <person name="Brown C.T."/>
            <person name="Hug L.A."/>
            <person name="Sharon I."/>
            <person name="Castelle C.J."/>
            <person name="Probst A.J."/>
            <person name="Thomas B.C."/>
            <person name="Singh A."/>
            <person name="Wilkins M.J."/>
            <person name="Karaoz U."/>
            <person name="Brodie E.L."/>
            <person name="Williams K.H."/>
            <person name="Hubbard S.S."/>
            <person name="Banfield J.F."/>
        </authorList>
    </citation>
    <scope>NUCLEOTIDE SEQUENCE [LARGE SCALE GENOMIC DNA]</scope>
</reference>
<dbReference type="AlphaFoldDB" id="A0A1F7Y136"/>
<evidence type="ECO:0000313" key="3">
    <source>
        <dbReference type="Proteomes" id="UP000178419"/>
    </source>
</evidence>
<dbReference type="Proteomes" id="UP000178419">
    <property type="component" value="Unassembled WGS sequence"/>
</dbReference>
<evidence type="ECO:0000256" key="1">
    <source>
        <dbReference type="SAM" id="MobiDB-lite"/>
    </source>
</evidence>
<evidence type="ECO:0000313" key="2">
    <source>
        <dbReference type="EMBL" id="OGM20378.1"/>
    </source>
</evidence>
<proteinExistence type="predicted"/>
<feature type="region of interest" description="Disordered" evidence="1">
    <location>
        <begin position="90"/>
        <end position="122"/>
    </location>
</feature>
<comment type="caution">
    <text evidence="2">The sequence shown here is derived from an EMBL/GenBank/DDBJ whole genome shotgun (WGS) entry which is preliminary data.</text>
</comment>
<sequence length="122" mass="13031">MSIVDRSVEAGCGITRKPNGALVGAVDGGQGTQFHLDRMEEVLDQVAPGRGLADGDRTDNFAGDRFADDQLSLDNAGAYEEGLSDYRAGEDITGHEGVVPCDLTGRPRDPKIGVSGRRTWQR</sequence>
<protein>
    <submittedName>
        <fullName evidence="2">Uncharacterized protein</fullName>
    </submittedName>
</protein>